<dbReference type="CDD" id="cd02966">
    <property type="entry name" value="TlpA_like_family"/>
    <property type="match status" value="1"/>
</dbReference>
<dbReference type="GO" id="GO:0016209">
    <property type="term" value="F:antioxidant activity"/>
    <property type="evidence" value="ECO:0007669"/>
    <property type="project" value="InterPro"/>
</dbReference>
<dbReference type="Gene3D" id="3.40.30.10">
    <property type="entry name" value="Glutaredoxin"/>
    <property type="match status" value="1"/>
</dbReference>
<dbReference type="OrthoDB" id="1134224at2"/>
<comment type="subcellular location">
    <subcellularLocation>
        <location evidence="1">Cell envelope</location>
    </subcellularLocation>
</comment>
<gene>
    <name evidence="7" type="ORF">FK178_05765</name>
</gene>
<evidence type="ECO:0000256" key="3">
    <source>
        <dbReference type="ARBA" id="ARBA00023157"/>
    </source>
</evidence>
<dbReference type="GO" id="GO:0030313">
    <property type="term" value="C:cell envelope"/>
    <property type="evidence" value="ECO:0007669"/>
    <property type="project" value="UniProtKB-SubCell"/>
</dbReference>
<feature type="domain" description="Thioredoxin" evidence="6">
    <location>
        <begin position="65"/>
        <end position="208"/>
    </location>
</feature>
<protein>
    <submittedName>
        <fullName evidence="7">TlpA family protein disulfide reductase</fullName>
    </submittedName>
</protein>
<feature type="signal peptide" evidence="5">
    <location>
        <begin position="1"/>
        <end position="19"/>
    </location>
</feature>
<dbReference type="RefSeq" id="WP_146831994.1">
    <property type="nucleotide sequence ID" value="NZ_CP042476.1"/>
</dbReference>
<dbReference type="SUPFAM" id="SSF52833">
    <property type="entry name" value="Thioredoxin-like"/>
    <property type="match status" value="1"/>
</dbReference>
<dbReference type="PANTHER" id="PTHR42852:SF6">
    <property type="entry name" value="THIOL:DISULFIDE INTERCHANGE PROTEIN DSBE"/>
    <property type="match status" value="1"/>
</dbReference>
<evidence type="ECO:0000313" key="7">
    <source>
        <dbReference type="EMBL" id="QED37247.1"/>
    </source>
</evidence>
<accession>A0A5B8YK79</accession>
<evidence type="ECO:0000256" key="2">
    <source>
        <dbReference type="ARBA" id="ARBA00022748"/>
    </source>
</evidence>
<dbReference type="EMBL" id="CP042476">
    <property type="protein sequence ID" value="QED37247.1"/>
    <property type="molecule type" value="Genomic_DNA"/>
</dbReference>
<evidence type="ECO:0000256" key="5">
    <source>
        <dbReference type="SAM" id="SignalP"/>
    </source>
</evidence>
<evidence type="ECO:0000256" key="1">
    <source>
        <dbReference type="ARBA" id="ARBA00004196"/>
    </source>
</evidence>
<sequence>MVRLLLFILTLFLVQNTYSQEENTTLFSEALALHLPKYETKAKKAYWHRDYDGAQVLFDSLVRFGLKGSYMDNFKFNKLNKKPVSLYDFKKPVYLITYASWCITTKGEIPALNQLAEKYNDKIDFVILFWDSHKTTKKAAKSYNKYITVLYVDELENKDAFVVSRLKHSLGLPTTFLMDGKKQILDIRRGVSHTYQKGLQESIDVNYNSIYDGIANHLLGEINSSSKLEPVALN</sequence>
<dbReference type="PANTHER" id="PTHR42852">
    <property type="entry name" value="THIOL:DISULFIDE INTERCHANGE PROTEIN DSBE"/>
    <property type="match status" value="1"/>
</dbReference>
<keyword evidence="8" id="KW-1185">Reference proteome</keyword>
<name>A0A5B8YK79_9FLAO</name>
<dbReference type="KEGG" id="anp:FK178_05765"/>
<dbReference type="AlphaFoldDB" id="A0A5B8YK79"/>
<evidence type="ECO:0000313" key="8">
    <source>
        <dbReference type="Proteomes" id="UP000321954"/>
    </source>
</evidence>
<dbReference type="Proteomes" id="UP000321954">
    <property type="component" value="Chromosome"/>
</dbReference>
<keyword evidence="5" id="KW-0732">Signal</keyword>
<dbReference type="InterPro" id="IPR000866">
    <property type="entry name" value="AhpC/TSA"/>
</dbReference>
<dbReference type="GO" id="GO:0016491">
    <property type="term" value="F:oxidoreductase activity"/>
    <property type="evidence" value="ECO:0007669"/>
    <property type="project" value="InterPro"/>
</dbReference>
<dbReference type="InterPro" id="IPR036249">
    <property type="entry name" value="Thioredoxin-like_sf"/>
</dbReference>
<dbReference type="Pfam" id="PF00578">
    <property type="entry name" value="AhpC-TSA"/>
    <property type="match status" value="1"/>
</dbReference>
<keyword evidence="4" id="KW-0676">Redox-active center</keyword>
<organism evidence="7 8">
    <name type="scientific">Antarcticibacterium arcticum</name>
    <dbReference type="NCBI Taxonomy" id="2585771"/>
    <lineage>
        <taxon>Bacteria</taxon>
        <taxon>Pseudomonadati</taxon>
        <taxon>Bacteroidota</taxon>
        <taxon>Flavobacteriia</taxon>
        <taxon>Flavobacteriales</taxon>
        <taxon>Flavobacteriaceae</taxon>
        <taxon>Antarcticibacterium</taxon>
    </lineage>
</organism>
<dbReference type="PROSITE" id="PS51352">
    <property type="entry name" value="THIOREDOXIN_2"/>
    <property type="match status" value="1"/>
</dbReference>
<keyword evidence="3" id="KW-1015">Disulfide bond</keyword>
<evidence type="ECO:0000259" key="6">
    <source>
        <dbReference type="PROSITE" id="PS51352"/>
    </source>
</evidence>
<dbReference type="InterPro" id="IPR050553">
    <property type="entry name" value="Thioredoxin_ResA/DsbE_sf"/>
</dbReference>
<reference evidence="7 8" key="1">
    <citation type="submission" date="2019-08" db="EMBL/GenBank/DDBJ databases">
        <title>Antarcticibacterium arcticum sp. nov., a bacterium isolated from marine sediment of the Canadian Beaufort Sea.</title>
        <authorList>
            <person name="Lee Y.M."/>
            <person name="Baek K."/>
            <person name="Lee D.-H."/>
            <person name="Shin S.C."/>
            <person name="Jin Y.K."/>
            <person name="Park Y."/>
        </authorList>
    </citation>
    <scope>NUCLEOTIDE SEQUENCE [LARGE SCALE GENOMIC DNA]</scope>
    <source>
        <strain evidence="7 8">PAMC 28998</strain>
    </source>
</reference>
<evidence type="ECO:0000256" key="4">
    <source>
        <dbReference type="ARBA" id="ARBA00023284"/>
    </source>
</evidence>
<dbReference type="GO" id="GO:0017004">
    <property type="term" value="P:cytochrome complex assembly"/>
    <property type="evidence" value="ECO:0007669"/>
    <property type="project" value="UniProtKB-KW"/>
</dbReference>
<dbReference type="InterPro" id="IPR013766">
    <property type="entry name" value="Thioredoxin_domain"/>
</dbReference>
<proteinExistence type="predicted"/>
<feature type="chain" id="PRO_5023049386" evidence="5">
    <location>
        <begin position="20"/>
        <end position="234"/>
    </location>
</feature>
<keyword evidence="2" id="KW-0201">Cytochrome c-type biogenesis</keyword>